<sequence>MTIATMTWRALSRGLRPLLLLALPVGGLLLALLLRVVAEGGDPVLADQVVRDLGTSVVVPLTALLVAVNGLGNEVDDSSVVHVLATPTSRASVLAQKMLVVCGVSALLGALTAGGMAGVMGSEEVTSWVVAGAVSGLANGAVFTALSAWVKHAVMIGALYLVLWEGMLIGLAPRARFLSLHHASMAVAEQFRDARASVDLTDLSATGGVMVLVVALLLGFVLAWWALRRMRLAKGS</sequence>
<evidence type="ECO:0008006" key="4">
    <source>
        <dbReference type="Google" id="ProtNLM"/>
    </source>
</evidence>
<dbReference type="Proteomes" id="UP000234206">
    <property type="component" value="Unassembled WGS sequence"/>
</dbReference>
<evidence type="ECO:0000313" key="3">
    <source>
        <dbReference type="Proteomes" id="UP000234206"/>
    </source>
</evidence>
<keyword evidence="1" id="KW-0472">Membrane</keyword>
<keyword evidence="1" id="KW-0812">Transmembrane</keyword>
<accession>A0A2I1P8I5</accession>
<keyword evidence="3" id="KW-1185">Reference proteome</keyword>
<dbReference type="EMBL" id="PKIZ01000023">
    <property type="protein sequence ID" value="PKZ40933.1"/>
    <property type="molecule type" value="Genomic_DNA"/>
</dbReference>
<evidence type="ECO:0000256" key="1">
    <source>
        <dbReference type="SAM" id="Phobius"/>
    </source>
</evidence>
<keyword evidence="1" id="KW-1133">Transmembrane helix</keyword>
<protein>
    <recommendedName>
        <fullName evidence="4">ABC transporter permease</fullName>
    </recommendedName>
</protein>
<dbReference type="AlphaFoldDB" id="A0A2I1P8I5"/>
<reference evidence="2 3" key="1">
    <citation type="submission" date="2017-12" db="EMBL/GenBank/DDBJ databases">
        <title>Phylogenetic diversity of female urinary microbiome.</title>
        <authorList>
            <person name="Thomas-White K."/>
            <person name="Wolfe A.J."/>
        </authorList>
    </citation>
    <scope>NUCLEOTIDE SEQUENCE [LARGE SCALE GENOMIC DNA]</scope>
    <source>
        <strain evidence="2 3">UMB1298</strain>
    </source>
</reference>
<feature type="transmembrane region" description="Helical" evidence="1">
    <location>
        <begin position="125"/>
        <end position="146"/>
    </location>
</feature>
<gene>
    <name evidence="2" type="ORF">CYJ76_10470</name>
</gene>
<feature type="transmembrane region" description="Helical" evidence="1">
    <location>
        <begin position="98"/>
        <end position="119"/>
    </location>
</feature>
<dbReference type="RefSeq" id="WP_101850047.1">
    <property type="nucleotide sequence ID" value="NZ_PKIZ01000023.1"/>
</dbReference>
<feature type="transmembrane region" description="Helical" evidence="1">
    <location>
        <begin position="205"/>
        <end position="227"/>
    </location>
</feature>
<comment type="caution">
    <text evidence="2">The sequence shown here is derived from an EMBL/GenBank/DDBJ whole genome shotgun (WGS) entry which is preliminary data.</text>
</comment>
<dbReference type="OrthoDB" id="5146799at2"/>
<proteinExistence type="predicted"/>
<name>A0A2I1P8I5_9MICO</name>
<feature type="transmembrane region" description="Helical" evidence="1">
    <location>
        <begin position="54"/>
        <end position="72"/>
    </location>
</feature>
<evidence type="ECO:0000313" key="2">
    <source>
        <dbReference type="EMBL" id="PKZ40933.1"/>
    </source>
</evidence>
<organism evidence="2 3">
    <name type="scientific">Kytococcus schroeteri</name>
    <dbReference type="NCBI Taxonomy" id="138300"/>
    <lineage>
        <taxon>Bacteria</taxon>
        <taxon>Bacillati</taxon>
        <taxon>Actinomycetota</taxon>
        <taxon>Actinomycetes</taxon>
        <taxon>Micrococcales</taxon>
        <taxon>Kytococcaceae</taxon>
        <taxon>Kytococcus</taxon>
    </lineage>
</organism>
<feature type="transmembrane region" description="Helical" evidence="1">
    <location>
        <begin position="153"/>
        <end position="172"/>
    </location>
</feature>